<dbReference type="Proteomes" id="UP001168821">
    <property type="component" value="Unassembled WGS sequence"/>
</dbReference>
<keyword evidence="2" id="KW-0009">Actin-binding</keyword>
<gene>
    <name evidence="4" type="ORF">Zmor_012199</name>
</gene>
<dbReference type="GO" id="GO:0015629">
    <property type="term" value="C:actin cytoskeleton"/>
    <property type="evidence" value="ECO:0007669"/>
    <property type="project" value="InterPro"/>
</dbReference>
<dbReference type="Gene3D" id="3.40.20.10">
    <property type="entry name" value="Severin"/>
    <property type="match status" value="1"/>
</dbReference>
<proteinExistence type="inferred from homology"/>
<protein>
    <recommendedName>
        <fullName evidence="3">ADF-H domain-containing protein</fullName>
    </recommendedName>
</protein>
<reference evidence="4" key="1">
    <citation type="journal article" date="2023" name="G3 (Bethesda)">
        <title>Whole genome assemblies of Zophobas morio and Tenebrio molitor.</title>
        <authorList>
            <person name="Kaur S."/>
            <person name="Stinson S.A."/>
            <person name="diCenzo G.C."/>
        </authorList>
    </citation>
    <scope>NUCLEOTIDE SEQUENCE</scope>
    <source>
        <strain evidence="4">QUZm001</strain>
    </source>
</reference>
<dbReference type="Pfam" id="PF00241">
    <property type="entry name" value="Cofilin_ADF"/>
    <property type="match status" value="1"/>
</dbReference>
<evidence type="ECO:0000313" key="5">
    <source>
        <dbReference type="Proteomes" id="UP001168821"/>
    </source>
</evidence>
<name>A0AA38LZG0_9CUCU</name>
<evidence type="ECO:0000313" key="4">
    <source>
        <dbReference type="EMBL" id="KAJ3615917.1"/>
    </source>
</evidence>
<dbReference type="PROSITE" id="PS51263">
    <property type="entry name" value="ADF_H"/>
    <property type="match status" value="1"/>
</dbReference>
<dbReference type="PANTHER" id="PTHR11913">
    <property type="entry name" value="COFILIN-RELATED"/>
    <property type="match status" value="1"/>
</dbReference>
<dbReference type="EMBL" id="JALNTZ010003821">
    <property type="protein sequence ID" value="KAJ3615917.1"/>
    <property type="molecule type" value="Genomic_DNA"/>
</dbReference>
<feature type="domain" description="ADF-H" evidence="3">
    <location>
        <begin position="4"/>
        <end position="135"/>
    </location>
</feature>
<dbReference type="PRINTS" id="PR00006">
    <property type="entry name" value="COFILIN"/>
</dbReference>
<keyword evidence="5" id="KW-1185">Reference proteome</keyword>
<organism evidence="4 5">
    <name type="scientific">Zophobas morio</name>
    <dbReference type="NCBI Taxonomy" id="2755281"/>
    <lineage>
        <taxon>Eukaryota</taxon>
        <taxon>Metazoa</taxon>
        <taxon>Ecdysozoa</taxon>
        <taxon>Arthropoda</taxon>
        <taxon>Hexapoda</taxon>
        <taxon>Insecta</taxon>
        <taxon>Pterygota</taxon>
        <taxon>Neoptera</taxon>
        <taxon>Endopterygota</taxon>
        <taxon>Coleoptera</taxon>
        <taxon>Polyphaga</taxon>
        <taxon>Cucujiformia</taxon>
        <taxon>Tenebrionidae</taxon>
        <taxon>Zophobas</taxon>
    </lineage>
</organism>
<dbReference type="SUPFAM" id="SSF55753">
    <property type="entry name" value="Actin depolymerizing proteins"/>
    <property type="match status" value="1"/>
</dbReference>
<dbReference type="SMART" id="SM00102">
    <property type="entry name" value="ADF"/>
    <property type="match status" value="1"/>
</dbReference>
<accession>A0AA38LZG0</accession>
<comment type="similarity">
    <text evidence="1">Belongs to the actin-binding proteins ADF family.</text>
</comment>
<dbReference type="InterPro" id="IPR029006">
    <property type="entry name" value="ADF-H/Gelsolin-like_dom_sf"/>
</dbReference>
<dbReference type="AlphaFoldDB" id="A0AA38LZG0"/>
<dbReference type="GO" id="GO:0030042">
    <property type="term" value="P:actin filament depolymerization"/>
    <property type="evidence" value="ECO:0007669"/>
    <property type="project" value="InterPro"/>
</dbReference>
<dbReference type="InterPro" id="IPR017904">
    <property type="entry name" value="ADF/Cofilin"/>
</dbReference>
<comment type="caution">
    <text evidence="4">The sequence shown here is derived from an EMBL/GenBank/DDBJ whole genome shotgun (WGS) entry which is preliminary data.</text>
</comment>
<evidence type="ECO:0000256" key="1">
    <source>
        <dbReference type="ARBA" id="ARBA00006844"/>
    </source>
</evidence>
<evidence type="ECO:0000256" key="2">
    <source>
        <dbReference type="ARBA" id="ARBA00023203"/>
    </source>
</evidence>
<evidence type="ECO:0000259" key="3">
    <source>
        <dbReference type="PROSITE" id="PS51263"/>
    </source>
</evidence>
<sequence length="139" mass="15413">MASGIPISDESYNAYERVKNRNLRGAILKIENNEIVVEELFDNSSSSESTWENLCSRLKSKECRYILYDFEFTVASSKRSKVSLALWAPDTASVKDKMLSASSAEALKNKFGLSVVTQVNCPSALGYSEIVQEVGKRSS</sequence>
<dbReference type="CDD" id="cd11286">
    <property type="entry name" value="ADF_cofilin_like"/>
    <property type="match status" value="1"/>
</dbReference>
<dbReference type="InterPro" id="IPR002108">
    <property type="entry name" value="ADF-H"/>
</dbReference>
<dbReference type="GO" id="GO:0003779">
    <property type="term" value="F:actin binding"/>
    <property type="evidence" value="ECO:0007669"/>
    <property type="project" value="UniProtKB-KW"/>
</dbReference>